<dbReference type="PATRIC" id="fig|217031.6.peg.2935"/>
<evidence type="ECO:0000313" key="4">
    <source>
        <dbReference type="EMBL" id="OAK69809.1"/>
    </source>
</evidence>
<organism evidence="4 5">
    <name type="scientific">Lederbergia galactosidilytica</name>
    <dbReference type="NCBI Taxonomy" id="217031"/>
    <lineage>
        <taxon>Bacteria</taxon>
        <taxon>Bacillati</taxon>
        <taxon>Bacillota</taxon>
        <taxon>Bacilli</taxon>
        <taxon>Bacillales</taxon>
        <taxon>Bacillaceae</taxon>
        <taxon>Lederbergia</taxon>
    </lineage>
</organism>
<dbReference type="Proteomes" id="UP000077881">
    <property type="component" value="Unassembled WGS sequence"/>
</dbReference>
<dbReference type="CDD" id="cd06464">
    <property type="entry name" value="ACD_sHsps-like"/>
    <property type="match status" value="1"/>
</dbReference>
<dbReference type="AlphaFoldDB" id="A0A177ZQT7"/>
<protein>
    <recommendedName>
        <fullName evidence="3">SHSP domain-containing protein</fullName>
    </recommendedName>
</protein>
<dbReference type="Pfam" id="PF00011">
    <property type="entry name" value="HSP20"/>
    <property type="match status" value="1"/>
</dbReference>
<dbReference type="SUPFAM" id="SSF49764">
    <property type="entry name" value="HSP20-like chaperones"/>
    <property type="match status" value="1"/>
</dbReference>
<feature type="domain" description="SHSP" evidence="3">
    <location>
        <begin position="47"/>
        <end position="156"/>
    </location>
</feature>
<dbReference type="STRING" id="217031.ABB05_13600"/>
<sequence>MQKLKEKPNNAHHLSESFQHLIRSMDRLFTESPNQGLLQSMDDFFTQAKPFGGFPVDFTENSKEYIINAQLPGVKKEQIELEILPQYVTITVHQQEKVEKEDAKNHVFYKKGIWNKSSRTIPLSKPTIQHKAVAQYKDGILNIRIPKEKGKKLSID</sequence>
<dbReference type="PROSITE" id="PS01031">
    <property type="entry name" value="SHSP"/>
    <property type="match status" value="1"/>
</dbReference>
<accession>A0A177ZQT7</accession>
<evidence type="ECO:0000256" key="1">
    <source>
        <dbReference type="PROSITE-ProRule" id="PRU00285"/>
    </source>
</evidence>
<name>A0A177ZQT7_9BACI</name>
<evidence type="ECO:0000313" key="5">
    <source>
        <dbReference type="Proteomes" id="UP000077881"/>
    </source>
</evidence>
<dbReference type="EMBL" id="LDJR01000053">
    <property type="protein sequence ID" value="OAK69809.1"/>
    <property type="molecule type" value="Genomic_DNA"/>
</dbReference>
<proteinExistence type="inferred from homology"/>
<comment type="caution">
    <text evidence="4">The sequence shown here is derived from an EMBL/GenBank/DDBJ whole genome shotgun (WGS) entry which is preliminary data.</text>
</comment>
<dbReference type="Gene3D" id="2.60.40.790">
    <property type="match status" value="1"/>
</dbReference>
<evidence type="ECO:0000259" key="3">
    <source>
        <dbReference type="PROSITE" id="PS01031"/>
    </source>
</evidence>
<evidence type="ECO:0000256" key="2">
    <source>
        <dbReference type="RuleBase" id="RU003616"/>
    </source>
</evidence>
<dbReference type="InterPro" id="IPR031107">
    <property type="entry name" value="Small_HSP"/>
</dbReference>
<comment type="similarity">
    <text evidence="1 2">Belongs to the small heat shock protein (HSP20) family.</text>
</comment>
<gene>
    <name evidence="4" type="ORF">ABB05_13600</name>
</gene>
<dbReference type="InterPro" id="IPR008978">
    <property type="entry name" value="HSP20-like_chaperone"/>
</dbReference>
<reference evidence="4 5" key="1">
    <citation type="submission" date="2015-05" db="EMBL/GenBank/DDBJ databases">
        <title>Comparison of genome.</title>
        <authorList>
            <person name="Zheng Z."/>
            <person name="Sun M."/>
        </authorList>
    </citation>
    <scope>NUCLEOTIDE SEQUENCE [LARGE SCALE GENOMIC DNA]</scope>
    <source>
        <strain evidence="4 5">G25-74</strain>
    </source>
</reference>
<dbReference type="InterPro" id="IPR002068">
    <property type="entry name" value="A-crystallin/Hsp20_dom"/>
</dbReference>
<dbReference type="PANTHER" id="PTHR11527">
    <property type="entry name" value="HEAT-SHOCK PROTEIN 20 FAMILY MEMBER"/>
    <property type="match status" value="1"/>
</dbReference>
<keyword evidence="5" id="KW-1185">Reference proteome</keyword>